<dbReference type="InterPro" id="IPR032675">
    <property type="entry name" value="LRR_dom_sf"/>
</dbReference>
<feature type="domain" description="Disease resistance protein winged helix" evidence="4">
    <location>
        <begin position="3"/>
        <end position="73"/>
    </location>
</feature>
<dbReference type="InterPro" id="IPR058922">
    <property type="entry name" value="WHD_DRP"/>
</dbReference>
<evidence type="ECO:0000313" key="5">
    <source>
        <dbReference type="EMBL" id="KAL2515336.1"/>
    </source>
</evidence>
<dbReference type="EMBL" id="JBFOLJ010000008">
    <property type="protein sequence ID" value="KAL2515336.1"/>
    <property type="molecule type" value="Genomic_DNA"/>
</dbReference>
<gene>
    <name evidence="5" type="ORF">Fot_29307</name>
</gene>
<name>A0ABD1TRK0_9LAMI</name>
<dbReference type="PANTHER" id="PTHR15140">
    <property type="entry name" value="TUBULIN-SPECIFIC CHAPERONE E"/>
    <property type="match status" value="1"/>
</dbReference>
<keyword evidence="2" id="KW-0611">Plant defense</keyword>
<protein>
    <submittedName>
        <fullName evidence="5">Late blight resistance protein-like protein R1A-6</fullName>
    </submittedName>
</protein>
<comment type="caution">
    <text evidence="5">The sequence shown here is derived from an EMBL/GenBank/DDBJ whole genome shotgun (WGS) entry which is preliminary data.</text>
</comment>
<keyword evidence="1" id="KW-0547">Nucleotide-binding</keyword>
<dbReference type="Gene3D" id="1.10.10.10">
    <property type="entry name" value="Winged helix-like DNA-binding domain superfamily/Winged helix DNA-binding domain"/>
    <property type="match status" value="1"/>
</dbReference>
<proteinExistence type="predicted"/>
<dbReference type="Gene3D" id="3.80.10.10">
    <property type="entry name" value="Ribonuclease Inhibitor"/>
    <property type="match status" value="1"/>
</dbReference>
<evidence type="ECO:0000259" key="4">
    <source>
        <dbReference type="Pfam" id="PF23559"/>
    </source>
</evidence>
<accession>A0ABD1TRK0</accession>
<evidence type="ECO:0000313" key="6">
    <source>
        <dbReference type="Proteomes" id="UP001604277"/>
    </source>
</evidence>
<evidence type="ECO:0000256" key="2">
    <source>
        <dbReference type="ARBA" id="ARBA00022821"/>
    </source>
</evidence>
<keyword evidence="3" id="KW-0067">ATP-binding</keyword>
<evidence type="ECO:0000256" key="1">
    <source>
        <dbReference type="ARBA" id="ARBA00022741"/>
    </source>
</evidence>
<dbReference type="AlphaFoldDB" id="A0ABD1TRK0"/>
<evidence type="ECO:0000256" key="3">
    <source>
        <dbReference type="ARBA" id="ARBA00022840"/>
    </source>
</evidence>
<dbReference type="Pfam" id="PF23559">
    <property type="entry name" value="WHD_DRP"/>
    <property type="match status" value="1"/>
</dbReference>
<organism evidence="5 6">
    <name type="scientific">Forsythia ovata</name>
    <dbReference type="NCBI Taxonomy" id="205694"/>
    <lineage>
        <taxon>Eukaryota</taxon>
        <taxon>Viridiplantae</taxon>
        <taxon>Streptophyta</taxon>
        <taxon>Embryophyta</taxon>
        <taxon>Tracheophyta</taxon>
        <taxon>Spermatophyta</taxon>
        <taxon>Magnoliopsida</taxon>
        <taxon>eudicotyledons</taxon>
        <taxon>Gunneridae</taxon>
        <taxon>Pentapetalae</taxon>
        <taxon>asterids</taxon>
        <taxon>lamiids</taxon>
        <taxon>Lamiales</taxon>
        <taxon>Oleaceae</taxon>
        <taxon>Forsythieae</taxon>
        <taxon>Forsythia</taxon>
    </lineage>
</organism>
<dbReference type="PANTHER" id="PTHR15140:SF37">
    <property type="entry name" value="UBIQUITIN-LIKE DOMAIN-CONTAINING PROTEIN"/>
    <property type="match status" value="1"/>
</dbReference>
<reference evidence="6" key="1">
    <citation type="submission" date="2024-07" db="EMBL/GenBank/DDBJ databases">
        <title>Two chromosome-level genome assemblies of Korean endemic species Abeliophyllum distichum and Forsythia ovata (Oleaceae).</title>
        <authorList>
            <person name="Jang H."/>
        </authorList>
    </citation>
    <scope>NUCLEOTIDE SEQUENCE [LARGE SCALE GENOMIC DNA]</scope>
</reference>
<keyword evidence="6" id="KW-1185">Reference proteome</keyword>
<dbReference type="SUPFAM" id="SSF52047">
    <property type="entry name" value="RNI-like"/>
    <property type="match status" value="1"/>
</dbReference>
<sequence>MGVFREDFNINVSTLVKLWVSEGLIKLVKFKSLEDVEEEYLLDLIERNLVMISEKSSIGKIKACKIHDLLRDLLLSEAEKERFYLVTSRKLDCLPQGISVRRLSFDKKLIFSPEILSSSRPRSILIFSGVRSIPSQVLNFRLVRVLHMDKARPSNNLVRPVNLRYFSTTMHVHNFGWQALESIYKFRNLQTLHLHDPTSFIPIWSHFRLALTPEIWKMTQLRHVLVEATANLPDRPCGENSNVTFPESLKKLTLVYGNILWEDMTVVGSLPNFQVLKLKKYAFLGPEWEPNEGEFLQLKFLLLEEIDLKHWRADSIHFPTLEQLFIKSCEDLEEIPSGIGEITTLQSIKVYNCRDSLVTSAKEIQETQQSYGNDDLQVRIVPFYNSTGVFSQLSLMCKVIK</sequence>
<dbReference type="GO" id="GO:0006952">
    <property type="term" value="P:defense response"/>
    <property type="evidence" value="ECO:0007669"/>
    <property type="project" value="UniProtKB-KW"/>
</dbReference>
<dbReference type="InterPro" id="IPR036388">
    <property type="entry name" value="WH-like_DNA-bd_sf"/>
</dbReference>
<dbReference type="Proteomes" id="UP001604277">
    <property type="component" value="Unassembled WGS sequence"/>
</dbReference>